<feature type="active site" evidence="4">
    <location>
        <position position="58"/>
    </location>
</feature>
<dbReference type="EMBL" id="VFSU01000031">
    <property type="protein sequence ID" value="TPE59262.1"/>
    <property type="molecule type" value="Genomic_DNA"/>
</dbReference>
<gene>
    <name evidence="8" type="ORF">FJQ54_14295</name>
</gene>
<keyword evidence="2 5" id="KW-0575">Peroxidase</keyword>
<sequence length="182" mass="19912">MVFSATRAQTPPPPAPKPSAPAAKSAYDFTLTRIDGKPLPLSAYKGQVVLLVNTASFCGFTPQYEGLQKLQQAYQAKGFTVLGVPSGDFMSQEYDDNGKIKQFCDTKFGITFPMAEKAHVKGDQAIPLYRWAKTQIPVENEPKWNFHKFLIGKDGKIIAGFNSKVTPESPELTAAINKALKA</sequence>
<evidence type="ECO:0000259" key="7">
    <source>
        <dbReference type="PROSITE" id="PS51352"/>
    </source>
</evidence>
<keyword evidence="3 5" id="KW-0560">Oxidoreductase</keyword>
<dbReference type="PRINTS" id="PR01011">
    <property type="entry name" value="GLUTPROXDASE"/>
</dbReference>
<evidence type="ECO:0000313" key="9">
    <source>
        <dbReference type="Proteomes" id="UP000319897"/>
    </source>
</evidence>
<dbReference type="PANTHER" id="PTHR11592:SF78">
    <property type="entry name" value="GLUTATHIONE PEROXIDASE"/>
    <property type="match status" value="1"/>
</dbReference>
<feature type="region of interest" description="Disordered" evidence="6">
    <location>
        <begin position="1"/>
        <end position="22"/>
    </location>
</feature>
<dbReference type="PANTHER" id="PTHR11592">
    <property type="entry name" value="GLUTATHIONE PEROXIDASE"/>
    <property type="match status" value="1"/>
</dbReference>
<dbReference type="Gene3D" id="3.40.30.10">
    <property type="entry name" value="Glutaredoxin"/>
    <property type="match status" value="1"/>
</dbReference>
<dbReference type="InterPro" id="IPR000889">
    <property type="entry name" value="Glutathione_peroxidase"/>
</dbReference>
<evidence type="ECO:0000256" key="1">
    <source>
        <dbReference type="ARBA" id="ARBA00006926"/>
    </source>
</evidence>
<dbReference type="SUPFAM" id="SSF52833">
    <property type="entry name" value="Thioredoxin-like"/>
    <property type="match status" value="1"/>
</dbReference>
<dbReference type="InterPro" id="IPR036249">
    <property type="entry name" value="Thioredoxin-like_sf"/>
</dbReference>
<dbReference type="OrthoDB" id="9785502at2"/>
<dbReference type="PROSITE" id="PS51355">
    <property type="entry name" value="GLUTATHIONE_PEROXID_3"/>
    <property type="match status" value="1"/>
</dbReference>
<dbReference type="PROSITE" id="PS51352">
    <property type="entry name" value="THIOREDOXIN_2"/>
    <property type="match status" value="1"/>
</dbReference>
<comment type="similarity">
    <text evidence="1 5">Belongs to the glutathione peroxidase family.</text>
</comment>
<protein>
    <recommendedName>
        <fullName evidence="5">Glutathione peroxidase</fullName>
    </recommendedName>
</protein>
<dbReference type="InterPro" id="IPR029759">
    <property type="entry name" value="GPX_AS"/>
</dbReference>
<dbReference type="AlphaFoldDB" id="A0A501XFC1"/>
<dbReference type="CDD" id="cd00340">
    <property type="entry name" value="GSH_Peroxidase"/>
    <property type="match status" value="1"/>
</dbReference>
<dbReference type="GO" id="GO:0004601">
    <property type="term" value="F:peroxidase activity"/>
    <property type="evidence" value="ECO:0007669"/>
    <property type="project" value="UniProtKB-KW"/>
</dbReference>
<dbReference type="InterPro" id="IPR013766">
    <property type="entry name" value="Thioredoxin_domain"/>
</dbReference>
<feature type="compositionally biased region" description="Pro residues" evidence="6">
    <location>
        <begin position="10"/>
        <end position="19"/>
    </location>
</feature>
<evidence type="ECO:0000256" key="6">
    <source>
        <dbReference type="SAM" id="MobiDB-lite"/>
    </source>
</evidence>
<evidence type="ECO:0000256" key="2">
    <source>
        <dbReference type="ARBA" id="ARBA00022559"/>
    </source>
</evidence>
<name>A0A501XFC1_9SPHN</name>
<comment type="caution">
    <text evidence="8">The sequence shown here is derived from an EMBL/GenBank/DDBJ whole genome shotgun (WGS) entry which is preliminary data.</text>
</comment>
<keyword evidence="9" id="KW-1185">Reference proteome</keyword>
<evidence type="ECO:0000256" key="5">
    <source>
        <dbReference type="RuleBase" id="RU000499"/>
    </source>
</evidence>
<dbReference type="Pfam" id="PF00255">
    <property type="entry name" value="GSHPx"/>
    <property type="match status" value="1"/>
</dbReference>
<dbReference type="GO" id="GO:0034599">
    <property type="term" value="P:cellular response to oxidative stress"/>
    <property type="evidence" value="ECO:0007669"/>
    <property type="project" value="TreeGrafter"/>
</dbReference>
<feature type="domain" description="Thioredoxin" evidence="7">
    <location>
        <begin position="20"/>
        <end position="181"/>
    </location>
</feature>
<dbReference type="PIRSF" id="PIRSF000303">
    <property type="entry name" value="Glutathion_perox"/>
    <property type="match status" value="1"/>
</dbReference>
<accession>A0A501XFC1</accession>
<proteinExistence type="inferred from homology"/>
<dbReference type="Proteomes" id="UP000319897">
    <property type="component" value="Unassembled WGS sequence"/>
</dbReference>
<evidence type="ECO:0000256" key="4">
    <source>
        <dbReference type="PIRSR" id="PIRSR000303-1"/>
    </source>
</evidence>
<reference evidence="8 9" key="1">
    <citation type="submission" date="2019-06" db="EMBL/GenBank/DDBJ databases">
        <authorList>
            <person name="Lee I."/>
            <person name="Jang G.I."/>
            <person name="Hwang C.Y."/>
        </authorList>
    </citation>
    <scope>NUCLEOTIDE SEQUENCE [LARGE SCALE GENOMIC DNA]</scope>
    <source>
        <strain evidence="8 9">PAMC 28131</strain>
    </source>
</reference>
<evidence type="ECO:0000256" key="3">
    <source>
        <dbReference type="ARBA" id="ARBA00023002"/>
    </source>
</evidence>
<dbReference type="PROSITE" id="PS00460">
    <property type="entry name" value="GLUTATHIONE_PEROXID_1"/>
    <property type="match status" value="1"/>
</dbReference>
<organism evidence="8 9">
    <name type="scientific">Sandaracinobacter neustonicus</name>
    <dbReference type="NCBI Taxonomy" id="1715348"/>
    <lineage>
        <taxon>Bacteria</taxon>
        <taxon>Pseudomonadati</taxon>
        <taxon>Pseudomonadota</taxon>
        <taxon>Alphaproteobacteria</taxon>
        <taxon>Sphingomonadales</taxon>
        <taxon>Sphingosinicellaceae</taxon>
        <taxon>Sandaracinobacter</taxon>
    </lineage>
</organism>
<evidence type="ECO:0000313" key="8">
    <source>
        <dbReference type="EMBL" id="TPE59262.1"/>
    </source>
</evidence>